<feature type="compositionally biased region" description="Polar residues" evidence="1">
    <location>
        <begin position="61"/>
        <end position="76"/>
    </location>
</feature>
<protein>
    <submittedName>
        <fullName evidence="2">Uncharacterized protein</fullName>
    </submittedName>
</protein>
<dbReference type="Proteomes" id="UP001141806">
    <property type="component" value="Unassembled WGS sequence"/>
</dbReference>
<evidence type="ECO:0000256" key="1">
    <source>
        <dbReference type="SAM" id="MobiDB-lite"/>
    </source>
</evidence>
<gene>
    <name evidence="2" type="ORF">NE237_023782</name>
</gene>
<comment type="caution">
    <text evidence="2">The sequence shown here is derived from an EMBL/GenBank/DDBJ whole genome shotgun (WGS) entry which is preliminary data.</text>
</comment>
<sequence length="105" mass="11966">MWQRPGRDLLLELLVLGCSDRPKDPVPRCMSRGARTIRRWSYPRETCRFNLRLLEEGDLATSRSNASKFTSHSTQSKMRDSRHVPVSGKQDIQSTSSSITSSSIR</sequence>
<feature type="compositionally biased region" description="Low complexity" evidence="1">
    <location>
        <begin position="94"/>
        <end position="105"/>
    </location>
</feature>
<evidence type="ECO:0000313" key="3">
    <source>
        <dbReference type="Proteomes" id="UP001141806"/>
    </source>
</evidence>
<reference evidence="2" key="1">
    <citation type="journal article" date="2023" name="Plant J.">
        <title>The genome of the king protea, Protea cynaroides.</title>
        <authorList>
            <person name="Chang J."/>
            <person name="Duong T.A."/>
            <person name="Schoeman C."/>
            <person name="Ma X."/>
            <person name="Roodt D."/>
            <person name="Barker N."/>
            <person name="Li Z."/>
            <person name="Van de Peer Y."/>
            <person name="Mizrachi E."/>
        </authorList>
    </citation>
    <scope>NUCLEOTIDE SEQUENCE</scope>
    <source>
        <tissue evidence="2">Young leaves</tissue>
    </source>
</reference>
<feature type="region of interest" description="Disordered" evidence="1">
    <location>
        <begin position="60"/>
        <end position="105"/>
    </location>
</feature>
<name>A0A9Q0K6S8_9MAGN</name>
<keyword evidence="3" id="KW-1185">Reference proteome</keyword>
<dbReference type="AlphaFoldDB" id="A0A9Q0K6S8"/>
<proteinExistence type="predicted"/>
<accession>A0A9Q0K6S8</accession>
<organism evidence="2 3">
    <name type="scientific">Protea cynaroides</name>
    <dbReference type="NCBI Taxonomy" id="273540"/>
    <lineage>
        <taxon>Eukaryota</taxon>
        <taxon>Viridiplantae</taxon>
        <taxon>Streptophyta</taxon>
        <taxon>Embryophyta</taxon>
        <taxon>Tracheophyta</taxon>
        <taxon>Spermatophyta</taxon>
        <taxon>Magnoliopsida</taxon>
        <taxon>Proteales</taxon>
        <taxon>Proteaceae</taxon>
        <taxon>Protea</taxon>
    </lineage>
</organism>
<dbReference type="EMBL" id="JAMYWD010000008">
    <property type="protein sequence ID" value="KAJ4963843.1"/>
    <property type="molecule type" value="Genomic_DNA"/>
</dbReference>
<evidence type="ECO:0000313" key="2">
    <source>
        <dbReference type="EMBL" id="KAJ4963843.1"/>
    </source>
</evidence>